<dbReference type="Gene3D" id="3.10.180.10">
    <property type="entry name" value="2,3-Dihydroxybiphenyl 1,2-Dioxygenase, domain 1"/>
    <property type="match status" value="1"/>
</dbReference>
<dbReference type="PANTHER" id="PTHR36503:SF1">
    <property type="entry name" value="BLR2520 PROTEIN"/>
    <property type="match status" value="1"/>
</dbReference>
<name>A0A6A9US99_9ACTN</name>
<dbReference type="AlphaFoldDB" id="A0A6A9US99"/>
<dbReference type="Pfam" id="PF00903">
    <property type="entry name" value="Glyoxalase"/>
    <property type="match status" value="1"/>
</dbReference>
<dbReference type="InterPro" id="IPR037523">
    <property type="entry name" value="VOC_core"/>
</dbReference>
<sequence length="144" mass="15508">MQQRLSLVTLAVPDLAAVRRFWLDGMRWTPFLEAEDEVLMIRVGEHLLLSLWALEHFTAEVGTPQGGPGVPPVTLAHDVASVEEVDTVLAEARAAGALSVTPGRHRDWGGYSGYFVDPAGFAWEVAWAPGPVSDVVLPGRPPAS</sequence>
<evidence type="ECO:0000259" key="1">
    <source>
        <dbReference type="PROSITE" id="PS51819"/>
    </source>
</evidence>
<dbReference type="Proteomes" id="UP000435304">
    <property type="component" value="Unassembled WGS sequence"/>
</dbReference>
<evidence type="ECO:0000313" key="2">
    <source>
        <dbReference type="EMBL" id="MVA75683.1"/>
    </source>
</evidence>
<dbReference type="InterPro" id="IPR004360">
    <property type="entry name" value="Glyas_Fos-R_dOase_dom"/>
</dbReference>
<accession>A0A6A9US99</accession>
<gene>
    <name evidence="2" type="ORF">GC722_06540</name>
</gene>
<keyword evidence="3" id="KW-1185">Reference proteome</keyword>
<organism evidence="2 3">
    <name type="scientific">Auraticoccus cholistanensis</name>
    <dbReference type="NCBI Taxonomy" id="2656650"/>
    <lineage>
        <taxon>Bacteria</taxon>
        <taxon>Bacillati</taxon>
        <taxon>Actinomycetota</taxon>
        <taxon>Actinomycetes</taxon>
        <taxon>Propionibacteriales</taxon>
        <taxon>Propionibacteriaceae</taxon>
        <taxon>Auraticoccus</taxon>
    </lineage>
</organism>
<feature type="domain" description="VOC" evidence="1">
    <location>
        <begin position="4"/>
        <end position="128"/>
    </location>
</feature>
<dbReference type="EMBL" id="WPCU01000005">
    <property type="protein sequence ID" value="MVA75683.1"/>
    <property type="molecule type" value="Genomic_DNA"/>
</dbReference>
<dbReference type="PROSITE" id="PS51819">
    <property type="entry name" value="VOC"/>
    <property type="match status" value="1"/>
</dbReference>
<evidence type="ECO:0000313" key="3">
    <source>
        <dbReference type="Proteomes" id="UP000435304"/>
    </source>
</evidence>
<dbReference type="RefSeq" id="WP_331714462.1">
    <property type="nucleotide sequence ID" value="NZ_WPCU01000005.1"/>
</dbReference>
<protein>
    <submittedName>
        <fullName evidence="2">Glyoxalase</fullName>
    </submittedName>
</protein>
<dbReference type="InterPro" id="IPR029068">
    <property type="entry name" value="Glyas_Bleomycin-R_OHBP_Dase"/>
</dbReference>
<comment type="caution">
    <text evidence="2">The sequence shown here is derived from an EMBL/GenBank/DDBJ whole genome shotgun (WGS) entry which is preliminary data.</text>
</comment>
<dbReference type="SUPFAM" id="SSF54593">
    <property type="entry name" value="Glyoxalase/Bleomycin resistance protein/Dihydroxybiphenyl dioxygenase"/>
    <property type="match status" value="1"/>
</dbReference>
<dbReference type="PANTHER" id="PTHR36503">
    <property type="entry name" value="BLR2520 PROTEIN"/>
    <property type="match status" value="1"/>
</dbReference>
<proteinExistence type="predicted"/>
<reference evidence="2 3" key="1">
    <citation type="submission" date="2019-12" db="EMBL/GenBank/DDBJ databases">
        <title>Auraticoccus cholistani sp. nov., an actinomycete isolated from soil of Cholistan desert.</title>
        <authorList>
            <person name="Cheema M.T."/>
        </authorList>
    </citation>
    <scope>NUCLEOTIDE SEQUENCE [LARGE SCALE GENOMIC DNA]</scope>
    <source>
        <strain evidence="2 3">F435</strain>
    </source>
</reference>